<accession>A0ABD0N109</accession>
<reference evidence="1 2" key="1">
    <citation type="submission" date="2024-05" db="EMBL/GenBank/DDBJ databases">
        <title>Genome sequencing and assembly of Indian major carp, Cirrhinus mrigala (Hamilton, 1822).</title>
        <authorList>
            <person name="Mohindra V."/>
            <person name="Chowdhury L.M."/>
            <person name="Lal K."/>
            <person name="Jena J.K."/>
        </authorList>
    </citation>
    <scope>NUCLEOTIDE SEQUENCE [LARGE SCALE GENOMIC DNA]</scope>
    <source>
        <strain evidence="1">CM1030</strain>
        <tissue evidence="1">Blood</tissue>
    </source>
</reference>
<dbReference type="Proteomes" id="UP001529510">
    <property type="component" value="Unassembled WGS sequence"/>
</dbReference>
<feature type="non-terminal residue" evidence="1">
    <location>
        <position position="1"/>
    </location>
</feature>
<dbReference type="EMBL" id="JAMKFB020000025">
    <property type="protein sequence ID" value="KAL0155182.1"/>
    <property type="molecule type" value="Genomic_DNA"/>
</dbReference>
<feature type="non-terminal residue" evidence="1">
    <location>
        <position position="271"/>
    </location>
</feature>
<sequence length="271" mass="29061">PPGSLIPLALSWSVIDPPPLQDSTPPFLSCPSIPLTLSGSFFLLALPWSSVTTFQVPASATGAVDTALTLWTHGVTLALWLSVSAWPLAPSSPPWPVIPLAQPGSLISSAPPRSLLDPLALSLHPTDSIWLLHFRFGSQSLQLHRAHLGPHLHLSRRSRRLHLDPPDPCCHPGSLALCLRLGSFAPSSSPWPVIPLARPGSLIPPAPPWSLLDSSPSWVSTPPALPCPFIPLDPSGSSCPPPLLWFSVSSETPPPPQLQPLHRRGFNIIRR</sequence>
<protein>
    <submittedName>
        <fullName evidence="1">Uncharacterized protein</fullName>
    </submittedName>
</protein>
<dbReference type="AlphaFoldDB" id="A0ABD0N109"/>
<comment type="caution">
    <text evidence="1">The sequence shown here is derived from an EMBL/GenBank/DDBJ whole genome shotgun (WGS) entry which is preliminary data.</text>
</comment>
<organism evidence="1 2">
    <name type="scientific">Cirrhinus mrigala</name>
    <name type="common">Mrigala</name>
    <dbReference type="NCBI Taxonomy" id="683832"/>
    <lineage>
        <taxon>Eukaryota</taxon>
        <taxon>Metazoa</taxon>
        <taxon>Chordata</taxon>
        <taxon>Craniata</taxon>
        <taxon>Vertebrata</taxon>
        <taxon>Euteleostomi</taxon>
        <taxon>Actinopterygii</taxon>
        <taxon>Neopterygii</taxon>
        <taxon>Teleostei</taxon>
        <taxon>Ostariophysi</taxon>
        <taxon>Cypriniformes</taxon>
        <taxon>Cyprinidae</taxon>
        <taxon>Labeoninae</taxon>
        <taxon>Labeonini</taxon>
        <taxon>Cirrhinus</taxon>
    </lineage>
</organism>
<proteinExistence type="predicted"/>
<evidence type="ECO:0000313" key="2">
    <source>
        <dbReference type="Proteomes" id="UP001529510"/>
    </source>
</evidence>
<evidence type="ECO:0000313" key="1">
    <source>
        <dbReference type="EMBL" id="KAL0155182.1"/>
    </source>
</evidence>
<gene>
    <name evidence="1" type="ORF">M9458_049445</name>
</gene>
<name>A0ABD0N109_CIRMR</name>
<keyword evidence="2" id="KW-1185">Reference proteome</keyword>